<dbReference type="SUPFAM" id="SSF82215">
    <property type="entry name" value="C-terminal autoproteolytic domain of nucleoporin nup98"/>
    <property type="match status" value="1"/>
</dbReference>
<keyword evidence="15" id="KW-1185">Reference proteome</keyword>
<comment type="subcellular location">
    <subcellularLocation>
        <location evidence="1">Nucleus</location>
        <location evidence="1">Nuclear pore complex</location>
    </subcellularLocation>
</comment>
<dbReference type="InterPro" id="IPR037665">
    <property type="entry name" value="Nucleoporin_S59-like"/>
</dbReference>
<evidence type="ECO:0000256" key="10">
    <source>
        <dbReference type="ARBA" id="ARBA00082956"/>
    </source>
</evidence>
<dbReference type="InterPro" id="IPR007230">
    <property type="entry name" value="Nup98_auto-Pept-S59_dom"/>
</dbReference>
<evidence type="ECO:0000256" key="6">
    <source>
        <dbReference type="ARBA" id="ARBA00023010"/>
    </source>
</evidence>
<dbReference type="Gene3D" id="1.10.10.2360">
    <property type="match status" value="1"/>
</dbReference>
<dbReference type="GO" id="GO:0044614">
    <property type="term" value="C:nuclear pore cytoplasmic filaments"/>
    <property type="evidence" value="ECO:0007669"/>
    <property type="project" value="TreeGrafter"/>
</dbReference>
<protein>
    <recommendedName>
        <fullName evidence="10">Nucleoporin autopeptidase</fullName>
    </recommendedName>
</protein>
<evidence type="ECO:0000256" key="2">
    <source>
        <dbReference type="ARBA" id="ARBA00008926"/>
    </source>
</evidence>
<dbReference type="PANTHER" id="PTHR23198:SF6">
    <property type="entry name" value="NUCLEAR PORE COMPLEX PROTEIN NUP98-NUP96"/>
    <property type="match status" value="1"/>
</dbReference>
<keyword evidence="5" id="KW-0653">Protein transport</keyword>
<dbReference type="Pfam" id="PF04096">
    <property type="entry name" value="Nucleoporin2"/>
    <property type="match status" value="1"/>
</dbReference>
<dbReference type="GO" id="GO:0006405">
    <property type="term" value="P:RNA export from nucleus"/>
    <property type="evidence" value="ECO:0007669"/>
    <property type="project" value="TreeGrafter"/>
</dbReference>
<dbReference type="InterPro" id="IPR036903">
    <property type="entry name" value="Nup98_auto-Pept-S59_dom_sf"/>
</dbReference>
<evidence type="ECO:0000256" key="7">
    <source>
        <dbReference type="ARBA" id="ARBA00023132"/>
    </source>
</evidence>
<comment type="similarity">
    <text evidence="2">Belongs to the nucleoporin GLFG family.</text>
</comment>
<evidence type="ECO:0000259" key="13">
    <source>
        <dbReference type="PROSITE" id="PS51434"/>
    </source>
</evidence>
<dbReference type="AlphaFoldDB" id="A0A7N0VI30"/>
<dbReference type="GO" id="GO:0003723">
    <property type="term" value="F:RNA binding"/>
    <property type="evidence" value="ECO:0007669"/>
    <property type="project" value="TreeGrafter"/>
</dbReference>
<dbReference type="GO" id="GO:0017056">
    <property type="term" value="F:structural constituent of nuclear pore"/>
    <property type="evidence" value="ECO:0007669"/>
    <property type="project" value="InterPro"/>
</dbReference>
<dbReference type="PROSITE" id="PS51434">
    <property type="entry name" value="NUP_C"/>
    <property type="match status" value="1"/>
</dbReference>
<proteinExistence type="inferred from homology"/>
<feature type="compositionally biased region" description="Polar residues" evidence="11">
    <location>
        <begin position="445"/>
        <end position="473"/>
    </location>
</feature>
<keyword evidence="7" id="KW-0906">Nuclear pore complex</keyword>
<keyword evidence="4" id="KW-0509">mRNA transport</keyword>
<reference evidence="14" key="1">
    <citation type="submission" date="2021-01" db="UniProtKB">
        <authorList>
            <consortium name="EnsemblPlants"/>
        </authorList>
    </citation>
    <scope>IDENTIFICATION</scope>
</reference>
<keyword evidence="6" id="KW-0811">Translocation</keyword>
<keyword evidence="12" id="KW-0472">Membrane</keyword>
<dbReference type="GO" id="GO:0048573">
    <property type="term" value="P:photoperiodism, flowering"/>
    <property type="evidence" value="ECO:0007669"/>
    <property type="project" value="UniProtKB-ARBA"/>
</dbReference>
<feature type="region of interest" description="Disordered" evidence="11">
    <location>
        <begin position="672"/>
        <end position="694"/>
    </location>
</feature>
<sequence>MDVVVGVMLTMTLLMWIIQILLIQWYCIHWPLSDGKRQSSEHQKLSQTNPNNKNGFLAISTSSSPRSPQVGAIEVRFLRVKGSKEGSRMFGSTNPFGQSSTSSPFGSQPVFGQNNNANNNPFAPKPFGSTSLFGQQTGGSVFGSNSTGVFGAPQASSPLGSTTAFGASSTPAFGASSTPAFGASSSAFGGSSVFGQKPAFGGFGSTPTQSSPFGFQASQPAFGSSVFGSSTAFGAPSQPAFGASSTPAFGASSTPAFGATSSPGFGATNTPAFGSTASPGFGASSSLFGASSTPAFGASSTPAFGASSTPAFGASSTPAFGSSSAPSFSFGPSPAFGQSTSAFGSSPFGAAPSAFGSQSSPFGAQATTPTFGSANFGQQQAFGTQRGGSRVTPYTPTTETDVAAGAQAGKLESISAMPVYKDKSHEELRWEDYQLGDKGGPNPAGQAQTSGAVGFGTSTTPSNPFAASSPFGQTSSSPFSTPAASNPFSTSTNPFAAKSQPFGSPGFGTSTSTAFNSSPFGASSTTNAFGATSSTSPSLFGSSTPAFGGSSSTSIFGASSTSAFGSTPSIFGSASAQASSPAFGAGFGNTQSSPLFQSNAAPLGQTSAFGQTSSGFGQTNSAFGQTSSPFGQTSSPFGQTSIFNTPSTGFGGSLFSSAPTLTSNSMGFGQTTSSLSMPFQSAQPTQTTSFGFGNLGQTQTGTSAFGGASNLFGQNAFGQSYAPSFTPSSSTCFWHLRPYLLNQFCRAICENGLSNGHAPERADPINSDPKTNGIHYGNSAVGGDSYKSLAGRKAVEAATVHERGAGVEALLPKLRSPDYYTQPRLEELAAKERAEPGFCSHVKDFVVGRHGYGSIKFLGETDVRGLDLEAIVQFNNKEVIVYHDESQKPPVGQGLNKPAEVTLLNIKCIDGKTGRHFIDGPNVERYKNKLKSKAAEQGAEFVLYNPVDGEWIFRVRHFSTYKLGDEDEDYHSWYKDEVAGC</sequence>
<evidence type="ECO:0000256" key="4">
    <source>
        <dbReference type="ARBA" id="ARBA00022816"/>
    </source>
</evidence>
<name>A0A7N0VI30_KALFE</name>
<evidence type="ECO:0000256" key="1">
    <source>
        <dbReference type="ARBA" id="ARBA00004567"/>
    </source>
</evidence>
<evidence type="ECO:0000256" key="3">
    <source>
        <dbReference type="ARBA" id="ARBA00022448"/>
    </source>
</evidence>
<dbReference type="GO" id="GO:0008139">
    <property type="term" value="F:nuclear localization sequence binding"/>
    <property type="evidence" value="ECO:0007669"/>
    <property type="project" value="TreeGrafter"/>
</dbReference>
<evidence type="ECO:0000256" key="5">
    <source>
        <dbReference type="ARBA" id="ARBA00022927"/>
    </source>
</evidence>
<feature type="domain" description="Peptidase S59" evidence="13">
    <location>
        <begin position="816"/>
        <end position="958"/>
    </location>
</feature>
<feature type="transmembrane region" description="Helical" evidence="12">
    <location>
        <begin position="6"/>
        <end position="28"/>
    </location>
</feature>
<dbReference type="GO" id="GO:0051028">
    <property type="term" value="P:mRNA transport"/>
    <property type="evidence" value="ECO:0007669"/>
    <property type="project" value="UniProtKB-KW"/>
</dbReference>
<dbReference type="PANTHER" id="PTHR23198">
    <property type="entry name" value="NUCLEOPORIN"/>
    <property type="match status" value="1"/>
</dbReference>
<feature type="region of interest" description="Disordered" evidence="11">
    <location>
        <begin position="354"/>
        <end position="406"/>
    </location>
</feature>
<dbReference type="GO" id="GO:0000973">
    <property type="term" value="P:post-transcriptional tethering of RNA polymerase II gene DNA at nuclear periphery"/>
    <property type="evidence" value="ECO:0007669"/>
    <property type="project" value="TreeGrafter"/>
</dbReference>
<keyword evidence="3" id="KW-0813">Transport</keyword>
<dbReference type="FunFam" id="3.30.1610.10:FF:000002">
    <property type="entry name" value="nuclear pore complex protein NUP98A"/>
    <property type="match status" value="1"/>
</dbReference>
<dbReference type="Gramene" id="Kaladp0868s0036.1.v1.1">
    <property type="protein sequence ID" value="Kaladp0868s0036.1.v1.1"/>
    <property type="gene ID" value="Kaladp0868s0036.v1.1"/>
</dbReference>
<dbReference type="GO" id="GO:0006606">
    <property type="term" value="P:protein import into nucleus"/>
    <property type="evidence" value="ECO:0007669"/>
    <property type="project" value="TreeGrafter"/>
</dbReference>
<evidence type="ECO:0000256" key="12">
    <source>
        <dbReference type="SAM" id="Phobius"/>
    </source>
</evidence>
<evidence type="ECO:0000313" key="15">
    <source>
        <dbReference type="Proteomes" id="UP000594263"/>
    </source>
</evidence>
<evidence type="ECO:0000256" key="11">
    <source>
        <dbReference type="SAM" id="MobiDB-lite"/>
    </source>
</evidence>
<dbReference type="GO" id="GO:0034398">
    <property type="term" value="P:telomere tethering at nuclear periphery"/>
    <property type="evidence" value="ECO:0007669"/>
    <property type="project" value="TreeGrafter"/>
</dbReference>
<keyword evidence="12" id="KW-0812">Transmembrane</keyword>
<organism evidence="14 15">
    <name type="scientific">Kalanchoe fedtschenkoi</name>
    <name type="common">Lavender scallops</name>
    <name type="synonym">South American air plant</name>
    <dbReference type="NCBI Taxonomy" id="63787"/>
    <lineage>
        <taxon>Eukaryota</taxon>
        <taxon>Viridiplantae</taxon>
        <taxon>Streptophyta</taxon>
        <taxon>Embryophyta</taxon>
        <taxon>Tracheophyta</taxon>
        <taxon>Spermatophyta</taxon>
        <taxon>Magnoliopsida</taxon>
        <taxon>eudicotyledons</taxon>
        <taxon>Gunneridae</taxon>
        <taxon>Pentapetalae</taxon>
        <taxon>Saxifragales</taxon>
        <taxon>Crassulaceae</taxon>
        <taxon>Kalanchoe</taxon>
    </lineage>
</organism>
<dbReference type="FunFam" id="1.10.10.2360:FF:000001">
    <property type="entry name" value="Nuclear pore complex protein Nup98-Nup96"/>
    <property type="match status" value="1"/>
</dbReference>
<dbReference type="EnsemblPlants" id="Kaladp0868s0036.1.v1.1">
    <property type="protein sequence ID" value="Kaladp0868s0036.1.v1.1"/>
    <property type="gene ID" value="Kaladp0868s0036.v1.1"/>
</dbReference>
<dbReference type="OMA" id="DSATKHH"/>
<keyword evidence="8" id="KW-0539">Nucleus</keyword>
<accession>A0A7N0VI30</accession>
<dbReference type="Gene3D" id="3.30.1610.10">
    <property type="entry name" value="Peptidase S59, nucleoporin"/>
    <property type="match status" value="1"/>
</dbReference>
<comment type="subunit">
    <text evidence="9">Part of the nuclear pore complex (NPC). The NPC has an eight-fold symmetrical structure comprising a central transport channel and two rings, the cytoplasmic and nuclear rings, to which eight filaments are attached. The cytoplasmic filaments have loose ends, while the nuclear filaments are joined in a distal ring, forming a nuclear basket. NPCs are highly dynamic in configuration and composition, and can be devided in 3 subcomplexes, the NUP62 subcomplex, the NUP107-160 subcomplex and the NUP93 subcomplex, containing approximately 30 different nucleoporin proteins.</text>
</comment>
<evidence type="ECO:0000313" key="14">
    <source>
        <dbReference type="EnsemblPlants" id="Kaladp0868s0036.1.v1.1"/>
    </source>
</evidence>
<feature type="region of interest" description="Disordered" evidence="11">
    <location>
        <begin position="433"/>
        <end position="503"/>
    </location>
</feature>
<feature type="compositionally biased region" description="Low complexity" evidence="11">
    <location>
        <begin position="474"/>
        <end position="489"/>
    </location>
</feature>
<feature type="region of interest" description="Disordered" evidence="11">
    <location>
        <begin position="607"/>
        <end position="642"/>
    </location>
</feature>
<evidence type="ECO:0000256" key="8">
    <source>
        <dbReference type="ARBA" id="ARBA00023242"/>
    </source>
</evidence>
<keyword evidence="12" id="KW-1133">Transmembrane helix</keyword>
<dbReference type="Proteomes" id="UP000594263">
    <property type="component" value="Unplaced"/>
</dbReference>
<feature type="compositionally biased region" description="Polar residues" evidence="11">
    <location>
        <begin position="355"/>
        <end position="383"/>
    </location>
</feature>
<evidence type="ECO:0000256" key="9">
    <source>
        <dbReference type="ARBA" id="ARBA00065263"/>
    </source>
</evidence>